<sequence length="253" mass="27107">MKPIKILTITAGLSEPSSTALLGELLSDATQESLDILGISVETTPVHLRSLAKDITNHYLTGFPMGELATALDALTEADAVITVTPTFKATYTGLFKSFWDLVDDEAMVGKPVLVAATGGTARHSLMIDTALRPLFGYFKAHVVPTGVFVATDDFGSDTSLQGRINRAGAELAQMLAWKLGSQTALTKEGTSEIETAPVDPASEEIFDDLDGVNSGDFFGIAVEKQSRQEHKHKSPGLKELTVTPFEQLLKNL</sequence>
<reference evidence="5 6" key="1">
    <citation type="submission" date="2020-09" db="EMBL/GenBank/DDBJ databases">
        <title>Investigation of environmental microbe.</title>
        <authorList>
            <person name="Ou Y."/>
            <person name="Kang Q."/>
        </authorList>
    </citation>
    <scope>NUCLEOTIDE SEQUENCE [LARGE SCALE GENOMIC DNA]</scope>
    <source>
        <strain evidence="5 6">KJZ-9</strain>
    </source>
</reference>
<dbReference type="SUPFAM" id="SSF52218">
    <property type="entry name" value="Flavoproteins"/>
    <property type="match status" value="1"/>
</dbReference>
<keyword evidence="6" id="KW-1185">Reference proteome</keyword>
<dbReference type="Gene3D" id="3.40.50.360">
    <property type="match status" value="1"/>
</dbReference>
<dbReference type="GO" id="GO:0016491">
    <property type="term" value="F:oxidoreductase activity"/>
    <property type="evidence" value="ECO:0007669"/>
    <property type="project" value="UniProtKB-KW"/>
</dbReference>
<dbReference type="RefSeq" id="WP_190617532.1">
    <property type="nucleotide sequence ID" value="NZ_CP061538.1"/>
</dbReference>
<keyword evidence="2" id="KW-0288">FMN</keyword>
<evidence type="ECO:0000256" key="2">
    <source>
        <dbReference type="ARBA" id="ARBA00022643"/>
    </source>
</evidence>
<dbReference type="Proteomes" id="UP000516421">
    <property type="component" value="Chromosome"/>
</dbReference>
<name>A0A7H2BJU4_9MICC</name>
<dbReference type="InterPro" id="IPR005025">
    <property type="entry name" value="FMN_Rdtase-like_dom"/>
</dbReference>
<proteinExistence type="predicted"/>
<dbReference type="KEGG" id="rama:IDM48_00300"/>
<dbReference type="PANTHER" id="PTHR43408">
    <property type="entry name" value="FMN REDUCTASE (NADPH)"/>
    <property type="match status" value="1"/>
</dbReference>
<dbReference type="PANTHER" id="PTHR43408:SF2">
    <property type="entry name" value="FMN REDUCTASE (NADPH)"/>
    <property type="match status" value="1"/>
</dbReference>
<keyword evidence="3" id="KW-0560">Oxidoreductase</keyword>
<evidence type="ECO:0000313" key="6">
    <source>
        <dbReference type="Proteomes" id="UP000516421"/>
    </source>
</evidence>
<accession>A0A7H2BJU4</accession>
<protein>
    <submittedName>
        <fullName evidence="5">NAD(P)H-dependent oxidoreductase</fullName>
    </submittedName>
</protein>
<feature type="domain" description="NADPH-dependent FMN reductase-like" evidence="4">
    <location>
        <begin position="4"/>
        <end position="152"/>
    </location>
</feature>
<dbReference type="InterPro" id="IPR029039">
    <property type="entry name" value="Flavoprotein-like_sf"/>
</dbReference>
<keyword evidence="1" id="KW-0285">Flavoprotein</keyword>
<dbReference type="Pfam" id="PF03358">
    <property type="entry name" value="FMN_red"/>
    <property type="match status" value="1"/>
</dbReference>
<evidence type="ECO:0000256" key="3">
    <source>
        <dbReference type="ARBA" id="ARBA00023002"/>
    </source>
</evidence>
<dbReference type="InterPro" id="IPR051814">
    <property type="entry name" value="NAD(P)H-dep_FMN_reductase"/>
</dbReference>
<evidence type="ECO:0000259" key="4">
    <source>
        <dbReference type="Pfam" id="PF03358"/>
    </source>
</evidence>
<organism evidence="5 6">
    <name type="scientific">Rothia amarae</name>
    <dbReference type="NCBI Taxonomy" id="169480"/>
    <lineage>
        <taxon>Bacteria</taxon>
        <taxon>Bacillati</taxon>
        <taxon>Actinomycetota</taxon>
        <taxon>Actinomycetes</taxon>
        <taxon>Micrococcales</taxon>
        <taxon>Micrococcaceae</taxon>
        <taxon>Rothia</taxon>
    </lineage>
</organism>
<dbReference type="EMBL" id="CP061538">
    <property type="protein sequence ID" value="QNV39940.1"/>
    <property type="molecule type" value="Genomic_DNA"/>
</dbReference>
<gene>
    <name evidence="5" type="ORF">IDM48_00300</name>
</gene>
<dbReference type="NCBIfam" id="TIGR04037">
    <property type="entry name" value="LLM_duo_CE1759"/>
    <property type="match status" value="1"/>
</dbReference>
<evidence type="ECO:0000256" key="1">
    <source>
        <dbReference type="ARBA" id="ARBA00022630"/>
    </source>
</evidence>
<evidence type="ECO:0000313" key="5">
    <source>
        <dbReference type="EMBL" id="QNV39940.1"/>
    </source>
</evidence>
<dbReference type="AlphaFoldDB" id="A0A7H2BJU4"/>
<dbReference type="InterPro" id="IPR023932">
    <property type="entry name" value="CE1759_FMN_reduct"/>
</dbReference>